<feature type="domain" description="Type II secretion system protein GspF" evidence="7">
    <location>
        <begin position="254"/>
        <end position="379"/>
    </location>
</feature>
<gene>
    <name evidence="8" type="ORF">HA336_02390</name>
</gene>
<sequence length="424" mass="46334">MLPSPETLLTIIGVGVGGAVVLYVTGVAERVGLYAEYVVFMVTRQVQKVKESTPSGAGGGLPLSLPSFSGLAEKLRESTSRMLGGRLESSLTAKVRAARHAVRGEQGEDVEKIKRIVLGIEEEGERDRTAEEINERLRRLCRERANVLETLIEMVQSLSPTLGNRFRGLAPDREVLQKAGLRISPAAFATFMIISGLMGVVLTSVPAALFPLPLPLKVLGPIMSFLLGMVVPRMMVTILIRRREGEIARQLPYAIRQMATEVSAGLSLIESMKSISESDYGALSEEFERVIREINSGTPINVALQRMANRWNVDGLRTMVRFITQAMESGANIAKTLMTLADEIAHELRQRYREYGHKLQALAFPYIMLTLVIPTLVTVAMLLAANLSGAFLVPPPLFGPMIAGMVGVMAGIFLFIFKSAEPKV</sequence>
<feature type="transmembrane region" description="Helical" evidence="6">
    <location>
        <begin position="397"/>
        <end position="417"/>
    </location>
</feature>
<keyword evidence="2" id="KW-1003">Cell membrane</keyword>
<dbReference type="RefSeq" id="WP_148679585.1">
    <property type="nucleotide sequence ID" value="NZ_DUJS01000002.1"/>
</dbReference>
<dbReference type="Proteomes" id="UP000619545">
    <property type="component" value="Unassembled WGS sequence"/>
</dbReference>
<dbReference type="Pfam" id="PF00482">
    <property type="entry name" value="T2SSF"/>
    <property type="match status" value="1"/>
</dbReference>
<dbReference type="GO" id="GO:0005886">
    <property type="term" value="C:plasma membrane"/>
    <property type="evidence" value="ECO:0007669"/>
    <property type="project" value="UniProtKB-SubCell"/>
</dbReference>
<evidence type="ECO:0000259" key="7">
    <source>
        <dbReference type="Pfam" id="PF00482"/>
    </source>
</evidence>
<evidence type="ECO:0000256" key="6">
    <source>
        <dbReference type="SAM" id="Phobius"/>
    </source>
</evidence>
<protein>
    <submittedName>
        <fullName evidence="8">Type II secretion system F family protein</fullName>
    </submittedName>
</protein>
<dbReference type="GeneID" id="1476807"/>
<keyword evidence="5 6" id="KW-0472">Membrane</keyword>
<accession>A0A832T641</accession>
<comment type="caution">
    <text evidence="8">The sequence shown here is derived from an EMBL/GenBank/DDBJ whole genome shotgun (WGS) entry which is preliminary data.</text>
</comment>
<dbReference type="AlphaFoldDB" id="A0A832T641"/>
<evidence type="ECO:0000256" key="2">
    <source>
        <dbReference type="ARBA" id="ARBA00022475"/>
    </source>
</evidence>
<feature type="transmembrane region" description="Helical" evidence="6">
    <location>
        <begin position="186"/>
        <end position="212"/>
    </location>
</feature>
<dbReference type="PANTHER" id="PTHR35007">
    <property type="entry name" value="INTEGRAL MEMBRANE PROTEIN-RELATED"/>
    <property type="match status" value="1"/>
</dbReference>
<keyword evidence="4 6" id="KW-1133">Transmembrane helix</keyword>
<feature type="transmembrane region" description="Helical" evidence="6">
    <location>
        <begin position="361"/>
        <end position="385"/>
    </location>
</feature>
<proteinExistence type="predicted"/>
<evidence type="ECO:0000256" key="5">
    <source>
        <dbReference type="ARBA" id="ARBA00023136"/>
    </source>
</evidence>
<feature type="transmembrane region" description="Helical" evidence="6">
    <location>
        <begin position="218"/>
        <end position="240"/>
    </location>
</feature>
<dbReference type="EMBL" id="DUJS01000002">
    <property type="protein sequence ID" value="HII70067.1"/>
    <property type="molecule type" value="Genomic_DNA"/>
</dbReference>
<keyword evidence="3 6" id="KW-0812">Transmembrane</keyword>
<dbReference type="Gene3D" id="1.20.81.30">
    <property type="entry name" value="Type II secretion system (T2SS), domain F"/>
    <property type="match status" value="1"/>
</dbReference>
<comment type="subcellular location">
    <subcellularLocation>
        <location evidence="1">Cell membrane</location>
        <topology evidence="1">Multi-pass membrane protein</topology>
    </subcellularLocation>
</comment>
<evidence type="ECO:0000313" key="9">
    <source>
        <dbReference type="Proteomes" id="UP000619545"/>
    </source>
</evidence>
<dbReference type="InterPro" id="IPR018076">
    <property type="entry name" value="T2SS_GspF_dom"/>
</dbReference>
<dbReference type="PANTHER" id="PTHR35007:SF1">
    <property type="entry name" value="PILUS ASSEMBLY PROTEIN"/>
    <property type="match status" value="1"/>
</dbReference>
<evidence type="ECO:0000313" key="8">
    <source>
        <dbReference type="EMBL" id="HII70067.1"/>
    </source>
</evidence>
<name>A0A832T641_9EURY</name>
<reference evidence="8" key="1">
    <citation type="journal article" date="2020" name="bioRxiv">
        <title>A rank-normalized archaeal taxonomy based on genome phylogeny resolves widespread incomplete and uneven classifications.</title>
        <authorList>
            <person name="Rinke C."/>
            <person name="Chuvochina M."/>
            <person name="Mussig A.J."/>
            <person name="Chaumeil P.-A."/>
            <person name="Waite D.W."/>
            <person name="Whitman W.B."/>
            <person name="Parks D.H."/>
            <person name="Hugenholtz P."/>
        </authorList>
    </citation>
    <scope>NUCLEOTIDE SEQUENCE</scope>
    <source>
        <strain evidence="8">UBA8853</strain>
    </source>
</reference>
<feature type="transmembrane region" description="Helical" evidence="6">
    <location>
        <begin position="6"/>
        <end position="24"/>
    </location>
</feature>
<evidence type="ECO:0000256" key="1">
    <source>
        <dbReference type="ARBA" id="ARBA00004651"/>
    </source>
</evidence>
<evidence type="ECO:0000256" key="3">
    <source>
        <dbReference type="ARBA" id="ARBA00022692"/>
    </source>
</evidence>
<organism evidence="8 9">
    <name type="scientific">Methanopyrus kandleri</name>
    <dbReference type="NCBI Taxonomy" id="2320"/>
    <lineage>
        <taxon>Archaea</taxon>
        <taxon>Methanobacteriati</taxon>
        <taxon>Methanobacteriota</taxon>
        <taxon>Methanomada group</taxon>
        <taxon>Methanopyri</taxon>
        <taxon>Methanopyrales</taxon>
        <taxon>Methanopyraceae</taxon>
        <taxon>Methanopyrus</taxon>
    </lineage>
</organism>
<dbReference type="InterPro" id="IPR042094">
    <property type="entry name" value="T2SS_GspF_sf"/>
</dbReference>
<evidence type="ECO:0000256" key="4">
    <source>
        <dbReference type="ARBA" id="ARBA00022989"/>
    </source>
</evidence>